<evidence type="ECO:0000256" key="1">
    <source>
        <dbReference type="ARBA" id="ARBA00004613"/>
    </source>
</evidence>
<sequence length="431" mass="50266">MQSQQNPHFQSHQKDHFTRLFPELEALELSDADCWAYAQKMMDWGKLDSSDSTTITNGVAIFSQFLAHDITLDANSRLRAGNRLANIANDRTINLDLDCLYGQKTQDFYYDAKDTDKLLLGEKYSDGTHHWHDLQRNAQHKAIIGDSRNDENILVSRMHVLFIEFHNRMVDHVRATGGPQKAFEIARRQVIWYYHWLIVYEFLGKMLDPSLHSRLLREPARFYPWPGPLPLEFTGAAFRTGHSQTRDENRINDTTEKKLMELGFFTAMKEFVDWRYLFDFGDGRVQYARRLDTMIGRSFHRLPFIKTDDRREQSLPFRNIRRGVGYGLPSGEAVAMRLGFDPLTVPLTQKLCTPGTPLWYYILHEAAELGNDGEYLGPVGGTILGECFLTILRHDDESYLKRYPRWRPTLGREPHRFDFVDLINFVNRETH</sequence>
<dbReference type="GO" id="GO:0020037">
    <property type="term" value="F:heme binding"/>
    <property type="evidence" value="ECO:0007669"/>
    <property type="project" value="InterPro"/>
</dbReference>
<dbReference type="InterPro" id="IPR019791">
    <property type="entry name" value="Haem_peroxidase_animal"/>
</dbReference>
<dbReference type="InterPro" id="IPR010255">
    <property type="entry name" value="Haem_peroxidase_sf"/>
</dbReference>
<dbReference type="AlphaFoldDB" id="A0A840E3C7"/>
<evidence type="ECO:0000256" key="3">
    <source>
        <dbReference type="ARBA" id="ARBA00023180"/>
    </source>
</evidence>
<accession>A0A840E3C7</accession>
<dbReference type="PROSITE" id="PS50292">
    <property type="entry name" value="PEROXIDASE_3"/>
    <property type="match status" value="1"/>
</dbReference>
<dbReference type="SUPFAM" id="SSF48113">
    <property type="entry name" value="Heme-dependent peroxidases"/>
    <property type="match status" value="1"/>
</dbReference>
<organism evidence="4 5">
    <name type="scientific">Neolewinella aquimaris</name>
    <dbReference type="NCBI Taxonomy" id="1835722"/>
    <lineage>
        <taxon>Bacteria</taxon>
        <taxon>Pseudomonadati</taxon>
        <taxon>Bacteroidota</taxon>
        <taxon>Saprospiria</taxon>
        <taxon>Saprospirales</taxon>
        <taxon>Lewinellaceae</taxon>
        <taxon>Neolewinella</taxon>
    </lineage>
</organism>
<dbReference type="Gene3D" id="1.10.640.10">
    <property type="entry name" value="Haem peroxidase domain superfamily, animal type"/>
    <property type="match status" value="1"/>
</dbReference>
<comment type="subcellular location">
    <subcellularLocation>
        <location evidence="1">Secreted</location>
    </subcellularLocation>
</comment>
<dbReference type="RefSeq" id="WP_183495942.1">
    <property type="nucleotide sequence ID" value="NZ_JACIFF010000005.1"/>
</dbReference>
<dbReference type="PANTHER" id="PTHR11475:SF4">
    <property type="entry name" value="CHORION PEROXIDASE"/>
    <property type="match status" value="1"/>
</dbReference>
<evidence type="ECO:0000313" key="4">
    <source>
        <dbReference type="EMBL" id="MBB4079711.1"/>
    </source>
</evidence>
<dbReference type="GO" id="GO:0004601">
    <property type="term" value="F:peroxidase activity"/>
    <property type="evidence" value="ECO:0007669"/>
    <property type="project" value="InterPro"/>
</dbReference>
<protein>
    <recommendedName>
        <fullName evidence="6">Heme peroxidase</fullName>
    </recommendedName>
</protein>
<name>A0A840E3C7_9BACT</name>
<keyword evidence="3" id="KW-0325">Glycoprotein</keyword>
<dbReference type="GO" id="GO:0005576">
    <property type="term" value="C:extracellular region"/>
    <property type="evidence" value="ECO:0007669"/>
    <property type="project" value="UniProtKB-SubCell"/>
</dbReference>
<dbReference type="Pfam" id="PF03098">
    <property type="entry name" value="An_peroxidase"/>
    <property type="match status" value="1"/>
</dbReference>
<dbReference type="InterPro" id="IPR037120">
    <property type="entry name" value="Haem_peroxidase_sf_animal"/>
</dbReference>
<evidence type="ECO:0000256" key="2">
    <source>
        <dbReference type="ARBA" id="ARBA00022525"/>
    </source>
</evidence>
<dbReference type="Proteomes" id="UP000576209">
    <property type="component" value="Unassembled WGS sequence"/>
</dbReference>
<reference evidence="4 5" key="1">
    <citation type="submission" date="2020-08" db="EMBL/GenBank/DDBJ databases">
        <title>Genomic Encyclopedia of Type Strains, Phase IV (KMG-IV): sequencing the most valuable type-strain genomes for metagenomic binning, comparative biology and taxonomic classification.</title>
        <authorList>
            <person name="Goeker M."/>
        </authorList>
    </citation>
    <scope>NUCLEOTIDE SEQUENCE [LARGE SCALE GENOMIC DNA]</scope>
    <source>
        <strain evidence="4 5">DSM 105137</strain>
    </source>
</reference>
<proteinExistence type="predicted"/>
<evidence type="ECO:0008006" key="6">
    <source>
        <dbReference type="Google" id="ProtNLM"/>
    </source>
</evidence>
<keyword evidence="5" id="KW-1185">Reference proteome</keyword>
<dbReference type="GO" id="GO:0006979">
    <property type="term" value="P:response to oxidative stress"/>
    <property type="evidence" value="ECO:0007669"/>
    <property type="project" value="InterPro"/>
</dbReference>
<dbReference type="EMBL" id="JACIFF010000005">
    <property type="protein sequence ID" value="MBB4079711.1"/>
    <property type="molecule type" value="Genomic_DNA"/>
</dbReference>
<dbReference type="PANTHER" id="PTHR11475">
    <property type="entry name" value="OXIDASE/PEROXIDASE"/>
    <property type="match status" value="1"/>
</dbReference>
<keyword evidence="2" id="KW-0964">Secreted</keyword>
<gene>
    <name evidence="4" type="ORF">GGR28_002336</name>
</gene>
<evidence type="ECO:0000313" key="5">
    <source>
        <dbReference type="Proteomes" id="UP000576209"/>
    </source>
</evidence>
<comment type="caution">
    <text evidence="4">The sequence shown here is derived from an EMBL/GenBank/DDBJ whole genome shotgun (WGS) entry which is preliminary data.</text>
</comment>